<organism evidence="2 3">
    <name type="scientific">Bifidobacterium thermophilum</name>
    <dbReference type="NCBI Taxonomy" id="33905"/>
    <lineage>
        <taxon>Bacteria</taxon>
        <taxon>Bacillati</taxon>
        <taxon>Actinomycetota</taxon>
        <taxon>Actinomycetes</taxon>
        <taxon>Bifidobacteriales</taxon>
        <taxon>Bifidobacteriaceae</taxon>
        <taxon>Bifidobacterium</taxon>
    </lineage>
</organism>
<dbReference type="Proteomes" id="UP000588369">
    <property type="component" value="Unassembled WGS sequence"/>
</dbReference>
<dbReference type="RefSeq" id="WP_044280333.1">
    <property type="nucleotide sequence ID" value="NZ_JABAGI010000004.1"/>
</dbReference>
<comment type="caution">
    <text evidence="2">The sequence shown here is derived from an EMBL/GenBank/DDBJ whole genome shotgun (WGS) entry which is preliminary data.</text>
</comment>
<dbReference type="SUPFAM" id="SSF47598">
    <property type="entry name" value="Ribbon-helix-helix"/>
    <property type="match status" value="1"/>
</dbReference>
<evidence type="ECO:0000313" key="3">
    <source>
        <dbReference type="Proteomes" id="UP000233727"/>
    </source>
</evidence>
<dbReference type="InterPro" id="IPR010985">
    <property type="entry name" value="Ribbon_hlx_hlx"/>
</dbReference>
<evidence type="ECO:0000313" key="2">
    <source>
        <dbReference type="EMBL" id="PKU92938.1"/>
    </source>
</evidence>
<dbReference type="GO" id="GO:0006355">
    <property type="term" value="P:regulation of DNA-templated transcription"/>
    <property type="evidence" value="ECO:0007669"/>
    <property type="project" value="InterPro"/>
</dbReference>
<evidence type="ECO:0000313" key="1">
    <source>
        <dbReference type="EMBL" id="NME62092.1"/>
    </source>
</evidence>
<evidence type="ECO:0000313" key="4">
    <source>
        <dbReference type="Proteomes" id="UP000588369"/>
    </source>
</evidence>
<reference evidence="1 4" key="2">
    <citation type="submission" date="2020-04" db="EMBL/GenBank/DDBJ databases">
        <authorList>
            <person name="Hitch T.C.A."/>
            <person name="Wylensek D."/>
            <person name="Clavel T."/>
        </authorList>
    </citation>
    <scope>NUCLEOTIDE SEQUENCE [LARGE SCALE GENOMIC DNA]</scope>
    <source>
        <strain evidence="1 4">BSM-130-P53-3C</strain>
    </source>
</reference>
<gene>
    <name evidence="2" type="ORF">CQR47_0422</name>
    <name evidence="1" type="ORF">HF844_04670</name>
</gene>
<sequence>MATATAALRMPVELAARYDRLAKATGRTKTFYMNEALTESIDRLEYEYGIMKKVEDWRAGRLETVTLDELEESLGLED</sequence>
<name>A0A087EGK1_9BIFI</name>
<dbReference type="AlphaFoldDB" id="A0A087EGK1"/>
<proteinExistence type="predicted"/>
<dbReference type="Proteomes" id="UP000233727">
    <property type="component" value="Unassembled WGS sequence"/>
</dbReference>
<dbReference type="EMBL" id="JABAGI010000004">
    <property type="protein sequence ID" value="NME62092.1"/>
    <property type="molecule type" value="Genomic_DNA"/>
</dbReference>
<dbReference type="CDD" id="cd22233">
    <property type="entry name" value="RHH_CopAso-like"/>
    <property type="match status" value="1"/>
</dbReference>
<dbReference type="EMBL" id="PCGY01000010">
    <property type="protein sequence ID" value="PKU92938.1"/>
    <property type="molecule type" value="Genomic_DNA"/>
</dbReference>
<protein>
    <submittedName>
        <fullName evidence="1">Antitoxin</fullName>
    </submittedName>
</protein>
<reference evidence="2 3" key="1">
    <citation type="submission" date="2017-10" db="EMBL/GenBank/DDBJ databases">
        <title>Bifidobacterium genomics.</title>
        <authorList>
            <person name="Lugli G.A."/>
            <person name="Milani C."/>
            <person name="Mancabelli L."/>
        </authorList>
    </citation>
    <scope>NUCLEOTIDE SEQUENCE [LARGE SCALE GENOMIC DNA]</scope>
    <source>
        <strain evidence="2 3">1542B</strain>
    </source>
</reference>
<accession>A0A087EGK1</accession>